<dbReference type="PATRIC" id="fig|389348.3.peg.2743"/>
<gene>
    <name evidence="2" type="ORF">PNK_2448</name>
</gene>
<reference evidence="3" key="1">
    <citation type="submission" date="2015-09" db="EMBL/GenBank/DDBJ databases">
        <authorList>
            <person name="Bertelli C."/>
        </authorList>
    </citation>
    <scope>NUCLEOTIDE SEQUENCE [LARGE SCALE GENOMIC DNA]</scope>
    <source>
        <strain evidence="3">KNic</strain>
    </source>
</reference>
<dbReference type="SUPFAM" id="SSF54427">
    <property type="entry name" value="NTF2-like"/>
    <property type="match status" value="1"/>
</dbReference>
<evidence type="ECO:0000313" key="2">
    <source>
        <dbReference type="EMBL" id="CUI18042.1"/>
    </source>
</evidence>
<dbReference type="AlphaFoldDB" id="A0A0U5JGM9"/>
<name>A0A0U5JGM9_9BACT</name>
<protein>
    <recommendedName>
        <fullName evidence="1">SnoaL-like domain-containing protein</fullName>
    </recommendedName>
</protein>
<dbReference type="InterPro" id="IPR032710">
    <property type="entry name" value="NTF2-like_dom_sf"/>
</dbReference>
<dbReference type="Pfam" id="PF12680">
    <property type="entry name" value="SnoaL_2"/>
    <property type="match status" value="1"/>
</dbReference>
<sequence length="120" mass="13319">MSQNHAATIEAYYTALAGKNVSALEKYLHPNVQFLGPFGRATGKEAVLGATTHFANLFKSLKIRTTFSSEDQAMIVYDVDFPEPVGLIRTAALMTFPGEIITKIEVFFDARPFEKMQTVK</sequence>
<proteinExistence type="predicted"/>
<dbReference type="EMBL" id="LN879502">
    <property type="protein sequence ID" value="CUI18042.1"/>
    <property type="molecule type" value="Genomic_DNA"/>
</dbReference>
<accession>A0A0U5JGM9</accession>
<dbReference type="Proteomes" id="UP000069902">
    <property type="component" value="Chromosome cPNK"/>
</dbReference>
<feature type="domain" description="SnoaL-like" evidence="1">
    <location>
        <begin position="9"/>
        <end position="81"/>
    </location>
</feature>
<organism evidence="2 3">
    <name type="scientific">Candidatus Protochlamydia naegleriophila</name>
    <dbReference type="NCBI Taxonomy" id="389348"/>
    <lineage>
        <taxon>Bacteria</taxon>
        <taxon>Pseudomonadati</taxon>
        <taxon>Chlamydiota</taxon>
        <taxon>Chlamydiia</taxon>
        <taxon>Parachlamydiales</taxon>
        <taxon>Parachlamydiaceae</taxon>
        <taxon>Candidatus Protochlamydia</taxon>
    </lineage>
</organism>
<dbReference type="InParanoid" id="A0A0U5JGM9"/>
<keyword evidence="3" id="KW-1185">Reference proteome</keyword>
<evidence type="ECO:0000313" key="3">
    <source>
        <dbReference type="Proteomes" id="UP000069902"/>
    </source>
</evidence>
<dbReference type="KEGG" id="pnl:PNK_2448"/>
<dbReference type="RefSeq" id="WP_032124682.1">
    <property type="nucleotide sequence ID" value="NZ_LN879502.1"/>
</dbReference>
<evidence type="ECO:0000259" key="1">
    <source>
        <dbReference type="Pfam" id="PF12680"/>
    </source>
</evidence>
<dbReference type="Gene3D" id="3.10.450.50">
    <property type="match status" value="1"/>
</dbReference>
<dbReference type="InterPro" id="IPR037401">
    <property type="entry name" value="SnoaL-like"/>
</dbReference>